<keyword evidence="3 6" id="KW-0731">Sigma factor</keyword>
<feature type="region of interest" description="Sigma-70 factor domain-2" evidence="6">
    <location>
        <begin position="404"/>
        <end position="474"/>
    </location>
</feature>
<feature type="region of interest" description="Sigma-70 factor domain-4" evidence="6">
    <location>
        <begin position="572"/>
        <end position="625"/>
    </location>
</feature>
<dbReference type="CDD" id="cd06171">
    <property type="entry name" value="Sigma70_r4"/>
    <property type="match status" value="1"/>
</dbReference>
<dbReference type="Gene3D" id="1.10.10.10">
    <property type="entry name" value="Winged helix-like DNA-binding domain superfamily/Winged helix DNA-binding domain"/>
    <property type="match status" value="2"/>
</dbReference>
<dbReference type="Proteomes" id="UP001156641">
    <property type="component" value="Unassembled WGS sequence"/>
</dbReference>
<dbReference type="InterPro" id="IPR000943">
    <property type="entry name" value="RNA_pol_sigma70"/>
</dbReference>
<feature type="compositionally biased region" description="Low complexity" evidence="8">
    <location>
        <begin position="1"/>
        <end position="23"/>
    </location>
</feature>
<dbReference type="InterPro" id="IPR012760">
    <property type="entry name" value="RNA_pol_sigma_RpoD_C"/>
</dbReference>
<comment type="subcellular location">
    <subcellularLocation>
        <location evidence="6">Cytoplasm</location>
    </subcellularLocation>
</comment>
<feature type="coiled-coil region" evidence="7">
    <location>
        <begin position="263"/>
        <end position="318"/>
    </location>
</feature>
<dbReference type="InterPro" id="IPR013325">
    <property type="entry name" value="RNA_pol_sigma_r2"/>
</dbReference>
<feature type="region of interest" description="Disordered" evidence="8">
    <location>
        <begin position="81"/>
        <end position="117"/>
    </location>
</feature>
<dbReference type="InterPro" id="IPR007127">
    <property type="entry name" value="RNA_pol_sigma_70_r1_1"/>
</dbReference>
<evidence type="ECO:0000256" key="8">
    <source>
        <dbReference type="SAM" id="MobiDB-lite"/>
    </source>
</evidence>
<feature type="region of interest" description="Sigma-70 factor domain-3" evidence="6">
    <location>
        <begin position="483"/>
        <end position="559"/>
    </location>
</feature>
<dbReference type="Pfam" id="PF00140">
    <property type="entry name" value="Sigma70_r1_2"/>
    <property type="match status" value="1"/>
</dbReference>
<evidence type="ECO:0000256" key="7">
    <source>
        <dbReference type="SAM" id="Coils"/>
    </source>
</evidence>
<dbReference type="EMBL" id="BSOS01000065">
    <property type="protein sequence ID" value="GLR67338.1"/>
    <property type="molecule type" value="Genomic_DNA"/>
</dbReference>
<dbReference type="InterPro" id="IPR050239">
    <property type="entry name" value="Sigma-70_RNA_pol_init_factors"/>
</dbReference>
<dbReference type="InterPro" id="IPR036388">
    <property type="entry name" value="WH-like_DNA-bd_sf"/>
</dbReference>
<proteinExistence type="inferred from homology"/>
<evidence type="ECO:0000256" key="5">
    <source>
        <dbReference type="ARBA" id="ARBA00023163"/>
    </source>
</evidence>
<dbReference type="SUPFAM" id="SSF88659">
    <property type="entry name" value="Sigma3 and sigma4 domains of RNA polymerase sigma factors"/>
    <property type="match status" value="2"/>
</dbReference>
<dbReference type="InterPro" id="IPR007624">
    <property type="entry name" value="RNA_pol_sigma70_r3"/>
</dbReference>
<dbReference type="SUPFAM" id="SSF88946">
    <property type="entry name" value="Sigma2 domain of RNA polymerase sigma factors"/>
    <property type="match status" value="1"/>
</dbReference>
<keyword evidence="4 6" id="KW-0238">DNA-binding</keyword>
<comment type="subunit">
    <text evidence="6">Interacts transiently with the RNA polymerase catalytic core.</text>
</comment>
<dbReference type="InterPro" id="IPR042189">
    <property type="entry name" value="RNA_pol_sigma_70_r1_1_sf"/>
</dbReference>
<comment type="function">
    <text evidence="6">Sigma factors are initiation factors that promote the attachment of RNA polymerase to specific initiation sites and are then released. This sigma factor is the primary sigma factor during exponential growth.</text>
</comment>
<dbReference type="InterPro" id="IPR014284">
    <property type="entry name" value="RNA_pol_sigma-70_dom"/>
</dbReference>
<dbReference type="InterPro" id="IPR009042">
    <property type="entry name" value="RNA_pol_sigma70_r1_2"/>
</dbReference>
<keyword evidence="12" id="KW-1185">Reference proteome</keyword>
<dbReference type="InterPro" id="IPR007627">
    <property type="entry name" value="RNA_pol_sigma70_r2"/>
</dbReference>
<dbReference type="NCBIfam" id="TIGR02937">
    <property type="entry name" value="sigma70-ECF"/>
    <property type="match status" value="1"/>
</dbReference>
<comment type="caution">
    <text evidence="11">The sequence shown here is derived from an EMBL/GenBank/DDBJ whole genome shotgun (WGS) entry which is preliminary data.</text>
</comment>
<organism evidence="11 12">
    <name type="scientific">Acidocella aquatica</name>
    <dbReference type="NCBI Taxonomy" id="1922313"/>
    <lineage>
        <taxon>Bacteria</taxon>
        <taxon>Pseudomonadati</taxon>
        <taxon>Pseudomonadota</taxon>
        <taxon>Alphaproteobacteria</taxon>
        <taxon>Acetobacterales</taxon>
        <taxon>Acidocellaceae</taxon>
        <taxon>Acidocella</taxon>
    </lineage>
</organism>
<keyword evidence="2 6" id="KW-0805">Transcription regulation</keyword>
<dbReference type="NCBIfam" id="TIGR02393">
    <property type="entry name" value="RpoD_Cterm"/>
    <property type="match status" value="1"/>
</dbReference>
<dbReference type="PROSITE" id="PS00716">
    <property type="entry name" value="SIGMA70_2"/>
    <property type="match status" value="1"/>
</dbReference>
<feature type="short sequence motif" description="Interaction with polymerase core subunit RpoC" evidence="6">
    <location>
        <begin position="428"/>
        <end position="431"/>
    </location>
</feature>
<sequence>MALKPATTNAAETPAPEAEADANVLDTQSASVKRLIAKGKERGYITFDELNAVLPAEQNSSEQIEDIMAMLSEMGIQVVESEEGEDAETAAAPKEEAAEDEEGPAGNISESSVSRTDDPVRMYLREMGTVELLSREGEIAIAKRIEAGRDMMIRGLCESPLTFRAIIAWHEALNNGRMLLRDVVDLEAMQAGNEPGVAEGFAAAEELDEDEEGDGGGMSLAALEEKLKPEIFTYFEDIEKLYEKLAKIQQKRLDNLTAGGDVNSRSEKAYEKLRDELVAKVEQVRLHNNRIEELVAQLKVLNQRLNGLEGQIMRLAEGAKVSREEFLQHYRGREMDPGWMNYVSALPGKGWKDFVKKFTTQVTELRAQIGKVAAEGGLPIEEFRRVYTTVSRGERDSTRAKKEMIEANLRLVISIAKKYTNRGLQFLDLIQEGNIGLMKAVDKFEYRRGYKFSTYATWWIRQAITRSIADQARTIRIPVHMIETINKLVRTSRQMLHEIGREPTPEELAEKLGMPLEKVRKVLKIAKEPISLETPIGDEEDSHLGDFIEDKGAIIPLDAAVQANLREAATRVLSSLTPREERVLRMRFGIGMNTDHTLEEVGQQFNVTRERIRQIEAKALRKLKHPSRSRKLRSFLDD</sequence>
<feature type="region of interest" description="Disordered" evidence="8">
    <location>
        <begin position="1"/>
        <end position="24"/>
    </location>
</feature>
<dbReference type="PRINTS" id="PR00046">
    <property type="entry name" value="SIGMA70FCT"/>
</dbReference>
<dbReference type="NCBIfam" id="NF004208">
    <property type="entry name" value="PRK05658.1"/>
    <property type="match status" value="1"/>
</dbReference>
<dbReference type="Pfam" id="PF04539">
    <property type="entry name" value="Sigma70_r3"/>
    <property type="match status" value="1"/>
</dbReference>
<dbReference type="HAMAP" id="MF_00963">
    <property type="entry name" value="Sigma70_RpoD_SigA"/>
    <property type="match status" value="1"/>
</dbReference>
<dbReference type="InterPro" id="IPR007630">
    <property type="entry name" value="RNA_pol_sigma70_r4"/>
</dbReference>
<evidence type="ECO:0000256" key="4">
    <source>
        <dbReference type="ARBA" id="ARBA00023125"/>
    </source>
</evidence>
<evidence type="ECO:0000259" key="10">
    <source>
        <dbReference type="PROSITE" id="PS00716"/>
    </source>
</evidence>
<dbReference type="InterPro" id="IPR028630">
    <property type="entry name" value="Sigma70_RpoD"/>
</dbReference>
<dbReference type="Pfam" id="PF04542">
    <property type="entry name" value="Sigma70_r2"/>
    <property type="match status" value="1"/>
</dbReference>
<protein>
    <recommendedName>
        <fullName evidence="6">RNA polymerase sigma factor RpoD</fullName>
    </recommendedName>
    <alternativeName>
        <fullName evidence="6">Sigma-70</fullName>
    </alternativeName>
</protein>
<evidence type="ECO:0000256" key="6">
    <source>
        <dbReference type="HAMAP-Rule" id="MF_00963"/>
    </source>
</evidence>
<evidence type="ECO:0000313" key="12">
    <source>
        <dbReference type="Proteomes" id="UP001156641"/>
    </source>
</evidence>
<dbReference type="Gene3D" id="1.10.601.10">
    <property type="entry name" value="RNA Polymerase Primary Sigma Factor"/>
    <property type="match status" value="1"/>
</dbReference>
<keyword evidence="7" id="KW-0175">Coiled coil</keyword>
<accession>A0ABQ6AAT8</accession>
<dbReference type="InterPro" id="IPR007631">
    <property type="entry name" value="RNA_pol_sigma_70_non-ess"/>
</dbReference>
<feature type="domain" description="RNA polymerase sigma-70" evidence="9">
    <location>
        <begin position="428"/>
        <end position="441"/>
    </location>
</feature>
<dbReference type="Pfam" id="PF04545">
    <property type="entry name" value="Sigma70_r4"/>
    <property type="match status" value="1"/>
</dbReference>
<evidence type="ECO:0000259" key="9">
    <source>
        <dbReference type="PROSITE" id="PS00715"/>
    </source>
</evidence>
<evidence type="ECO:0000256" key="1">
    <source>
        <dbReference type="ARBA" id="ARBA00022490"/>
    </source>
</evidence>
<dbReference type="PROSITE" id="PS00715">
    <property type="entry name" value="SIGMA70_1"/>
    <property type="match status" value="1"/>
</dbReference>
<dbReference type="PANTHER" id="PTHR30603:SF60">
    <property type="entry name" value="RNA POLYMERASE SIGMA FACTOR RPOD"/>
    <property type="match status" value="1"/>
</dbReference>
<feature type="domain" description="RNA polymerase sigma-70" evidence="10">
    <location>
        <begin position="597"/>
        <end position="623"/>
    </location>
</feature>
<dbReference type="Pfam" id="PF04546">
    <property type="entry name" value="Sigma70_ner"/>
    <property type="match status" value="1"/>
</dbReference>
<evidence type="ECO:0000313" key="11">
    <source>
        <dbReference type="EMBL" id="GLR67338.1"/>
    </source>
</evidence>
<dbReference type="Pfam" id="PF03979">
    <property type="entry name" value="Sigma70_r1_1"/>
    <property type="match status" value="1"/>
</dbReference>
<dbReference type="Gene3D" id="1.10.220.120">
    <property type="entry name" value="Sigma-70 factor, region 1.1"/>
    <property type="match status" value="1"/>
</dbReference>
<reference evidence="12" key="1">
    <citation type="journal article" date="2019" name="Int. J. Syst. Evol. Microbiol.">
        <title>The Global Catalogue of Microorganisms (GCM) 10K type strain sequencing project: providing services to taxonomists for standard genome sequencing and annotation.</title>
        <authorList>
            <consortium name="The Broad Institute Genomics Platform"/>
            <consortium name="The Broad Institute Genome Sequencing Center for Infectious Disease"/>
            <person name="Wu L."/>
            <person name="Ma J."/>
        </authorList>
    </citation>
    <scope>NUCLEOTIDE SEQUENCE [LARGE SCALE GENOMIC DNA]</scope>
    <source>
        <strain evidence="12">NBRC 112502</strain>
    </source>
</reference>
<evidence type="ECO:0000256" key="3">
    <source>
        <dbReference type="ARBA" id="ARBA00023082"/>
    </source>
</evidence>
<gene>
    <name evidence="6 11" type="primary">rpoD</name>
    <name evidence="11" type="ORF">GCM10010909_20190</name>
</gene>
<dbReference type="RefSeq" id="WP_284258069.1">
    <property type="nucleotide sequence ID" value="NZ_BSOS01000065.1"/>
</dbReference>
<comment type="similarity">
    <text evidence="6">Belongs to the sigma-70 factor family. RpoD/SigA subfamily.</text>
</comment>
<dbReference type="InterPro" id="IPR013324">
    <property type="entry name" value="RNA_pol_sigma_r3/r4-like"/>
</dbReference>
<keyword evidence="5 6" id="KW-0804">Transcription</keyword>
<name>A0ABQ6AAT8_9PROT</name>
<keyword evidence="1 6" id="KW-0963">Cytoplasm</keyword>
<evidence type="ECO:0000256" key="2">
    <source>
        <dbReference type="ARBA" id="ARBA00023015"/>
    </source>
</evidence>
<feature type="DNA-binding region" description="H-T-H motif" evidence="6">
    <location>
        <begin position="598"/>
        <end position="617"/>
    </location>
</feature>
<dbReference type="PANTHER" id="PTHR30603">
    <property type="entry name" value="RNA POLYMERASE SIGMA FACTOR RPO"/>
    <property type="match status" value="1"/>
</dbReference>